<dbReference type="EMBL" id="CP034791">
    <property type="protein sequence ID" value="AZT91548.1"/>
    <property type="molecule type" value="Genomic_DNA"/>
</dbReference>
<feature type="transmembrane region" description="Helical" evidence="8">
    <location>
        <begin position="38"/>
        <end position="60"/>
    </location>
</feature>
<dbReference type="SUPFAM" id="SSF90123">
    <property type="entry name" value="ABC transporter transmembrane region"/>
    <property type="match status" value="1"/>
</dbReference>
<protein>
    <submittedName>
        <fullName evidence="11">ABC transporter ATP-binding protein</fullName>
    </submittedName>
</protein>
<feature type="transmembrane region" description="Helical" evidence="8">
    <location>
        <begin position="155"/>
        <end position="175"/>
    </location>
</feature>
<evidence type="ECO:0000256" key="4">
    <source>
        <dbReference type="ARBA" id="ARBA00022741"/>
    </source>
</evidence>
<proteinExistence type="predicted"/>
<dbReference type="GO" id="GO:0016887">
    <property type="term" value="F:ATP hydrolysis activity"/>
    <property type="evidence" value="ECO:0007669"/>
    <property type="project" value="InterPro"/>
</dbReference>
<dbReference type="GO" id="GO:0015421">
    <property type="term" value="F:ABC-type oligopeptide transporter activity"/>
    <property type="evidence" value="ECO:0007669"/>
    <property type="project" value="TreeGrafter"/>
</dbReference>
<gene>
    <name evidence="11" type="ORF">ELD05_13650</name>
</gene>
<evidence type="ECO:0000259" key="10">
    <source>
        <dbReference type="PROSITE" id="PS50929"/>
    </source>
</evidence>
<dbReference type="InterPro" id="IPR036640">
    <property type="entry name" value="ABC1_TM_sf"/>
</dbReference>
<keyword evidence="4" id="KW-0547">Nucleotide-binding</keyword>
<dbReference type="PANTHER" id="PTHR43394:SF1">
    <property type="entry name" value="ATP-BINDING CASSETTE SUB-FAMILY B MEMBER 10, MITOCHONDRIAL"/>
    <property type="match status" value="1"/>
</dbReference>
<dbReference type="Pfam" id="PF00664">
    <property type="entry name" value="ABC_membrane"/>
    <property type="match status" value="1"/>
</dbReference>
<dbReference type="InterPro" id="IPR039421">
    <property type="entry name" value="Type_1_exporter"/>
</dbReference>
<reference evidence="11 12" key="1">
    <citation type="submission" date="2018-12" db="EMBL/GenBank/DDBJ databases">
        <title>Genome sequence from the cellulolytic species, Caldicellulosiruptor changbaiensis.</title>
        <authorList>
            <person name="Blumer-Schuette S.E."/>
            <person name="Mendoza C."/>
        </authorList>
    </citation>
    <scope>NUCLEOTIDE SEQUENCE [LARGE SCALE GENOMIC DNA]</scope>
    <source>
        <strain evidence="11 12">CBS-Z</strain>
    </source>
</reference>
<feature type="transmembrane region" description="Helical" evidence="8">
    <location>
        <begin position="72"/>
        <end position="89"/>
    </location>
</feature>
<sequence length="598" mass="67969">MAETNTKRPIFSQEETSYELKVPYLKKLFRFLLPYRKWLFLTIIFMFIATVADLVSPYLLKKAVDDFIPKKDFKGILAIGVLLVLTLFINKECSKNKIKLANRTGQMVLFDIRKALFDHVQSLSFSYFDRNSTGRIIVRIVNDVNTLNNLFTNGIVNVITDMSSLVLATVIMFSIHPKLAAVTFTVVPLFLAILFATRNAIKKNWRKVRRKIANLNAYIHENISGIRVIQAFVRQKVNKAIFKDVIDDVFVSWMKAIKINNLFGPFVEICSMIGTLIIYWYGVKLLKINGVTVGTLIAFVSYLDRFWRPVVTLSNFYNQLLVASSSSERIFEVLSIEPEIKEDENPVDLSTFKDTIEFKNVWFSYKDENYVLKDISFKVKKGQMIALVGATGSGKTTIVNLLARFYDPQKGSILIDGIDLRKISFRSLRKLIGIVQQEPFLFSGTILDNILYGRPNASLDEAVEVCKFLGAHEFISQLEDGYYTQVNERGTRLSTGQKQLICLARLLLQNPEILILDEATSALDTQSELMVQSALNKVMKNRTSIVIAHRLSTIRDADLIIVLDKGQIVEMGTHDSLVSKKGVYYELCTSQIRFVKAG</sequence>
<organism evidence="11 12">
    <name type="scientific">Caldicellulosiruptor changbaiensis</name>
    <dbReference type="NCBI Taxonomy" id="1222016"/>
    <lineage>
        <taxon>Bacteria</taxon>
        <taxon>Bacillati</taxon>
        <taxon>Bacillota</taxon>
        <taxon>Bacillota incertae sedis</taxon>
        <taxon>Caldicellulosiruptorales</taxon>
        <taxon>Caldicellulosiruptoraceae</taxon>
        <taxon>Caldicellulosiruptor</taxon>
    </lineage>
</organism>
<dbReference type="SMART" id="SM00382">
    <property type="entry name" value="AAA"/>
    <property type="match status" value="1"/>
</dbReference>
<evidence type="ECO:0000256" key="5">
    <source>
        <dbReference type="ARBA" id="ARBA00022840"/>
    </source>
</evidence>
<dbReference type="InterPro" id="IPR027417">
    <property type="entry name" value="P-loop_NTPase"/>
</dbReference>
<feature type="domain" description="ABC transmembrane type-1" evidence="10">
    <location>
        <begin position="40"/>
        <end position="320"/>
    </location>
</feature>
<dbReference type="PANTHER" id="PTHR43394">
    <property type="entry name" value="ATP-DEPENDENT PERMEASE MDL1, MITOCHONDRIAL"/>
    <property type="match status" value="1"/>
</dbReference>
<feature type="transmembrane region" description="Helical" evidence="8">
    <location>
        <begin position="181"/>
        <end position="201"/>
    </location>
</feature>
<keyword evidence="6 8" id="KW-1133">Transmembrane helix</keyword>
<feature type="transmembrane region" description="Helical" evidence="8">
    <location>
        <begin position="262"/>
        <end position="282"/>
    </location>
</feature>
<dbReference type="Gene3D" id="1.20.1560.10">
    <property type="entry name" value="ABC transporter type 1, transmembrane domain"/>
    <property type="match status" value="1"/>
</dbReference>
<evidence type="ECO:0000313" key="11">
    <source>
        <dbReference type="EMBL" id="AZT91548.1"/>
    </source>
</evidence>
<dbReference type="CDD" id="cd03249">
    <property type="entry name" value="ABC_MTABC3_MDL1_MDL2"/>
    <property type="match status" value="1"/>
</dbReference>
<dbReference type="PROSITE" id="PS50893">
    <property type="entry name" value="ABC_TRANSPORTER_2"/>
    <property type="match status" value="1"/>
</dbReference>
<dbReference type="Gene3D" id="3.40.50.300">
    <property type="entry name" value="P-loop containing nucleotide triphosphate hydrolases"/>
    <property type="match status" value="1"/>
</dbReference>
<feature type="domain" description="ABC transporter" evidence="9">
    <location>
        <begin position="356"/>
        <end position="590"/>
    </location>
</feature>
<name>A0A3T0D973_9FIRM</name>
<dbReference type="CDD" id="cd18545">
    <property type="entry name" value="ABC_6TM_YknV_like"/>
    <property type="match status" value="1"/>
</dbReference>
<dbReference type="InterPro" id="IPR003593">
    <property type="entry name" value="AAA+_ATPase"/>
</dbReference>
<dbReference type="SUPFAM" id="SSF52540">
    <property type="entry name" value="P-loop containing nucleoside triphosphate hydrolases"/>
    <property type="match status" value="1"/>
</dbReference>
<keyword evidence="7 8" id="KW-0472">Membrane</keyword>
<dbReference type="AlphaFoldDB" id="A0A3T0D973"/>
<dbReference type="KEGG" id="ccha:ELD05_13650"/>
<keyword evidence="12" id="KW-1185">Reference proteome</keyword>
<dbReference type="Proteomes" id="UP000282930">
    <property type="component" value="Chromosome"/>
</dbReference>
<evidence type="ECO:0000256" key="8">
    <source>
        <dbReference type="SAM" id="Phobius"/>
    </source>
</evidence>
<dbReference type="InterPro" id="IPR003439">
    <property type="entry name" value="ABC_transporter-like_ATP-bd"/>
</dbReference>
<evidence type="ECO:0000256" key="6">
    <source>
        <dbReference type="ARBA" id="ARBA00022989"/>
    </source>
</evidence>
<comment type="subcellular location">
    <subcellularLocation>
        <location evidence="1">Cell membrane</location>
        <topology evidence="1">Multi-pass membrane protein</topology>
    </subcellularLocation>
</comment>
<dbReference type="Pfam" id="PF00005">
    <property type="entry name" value="ABC_tran"/>
    <property type="match status" value="1"/>
</dbReference>
<keyword evidence="2" id="KW-0813">Transport</keyword>
<dbReference type="InterPro" id="IPR011527">
    <property type="entry name" value="ABC1_TM_dom"/>
</dbReference>
<dbReference type="GO" id="GO:0005886">
    <property type="term" value="C:plasma membrane"/>
    <property type="evidence" value="ECO:0007669"/>
    <property type="project" value="UniProtKB-SubCell"/>
</dbReference>
<dbReference type="RefSeq" id="WP_127352854.1">
    <property type="nucleotide sequence ID" value="NZ_CP034791.1"/>
</dbReference>
<evidence type="ECO:0000256" key="7">
    <source>
        <dbReference type="ARBA" id="ARBA00023136"/>
    </source>
</evidence>
<evidence type="ECO:0000313" key="12">
    <source>
        <dbReference type="Proteomes" id="UP000282930"/>
    </source>
</evidence>
<keyword evidence="5 11" id="KW-0067">ATP-binding</keyword>
<evidence type="ECO:0000256" key="2">
    <source>
        <dbReference type="ARBA" id="ARBA00022448"/>
    </source>
</evidence>
<dbReference type="GO" id="GO:0005524">
    <property type="term" value="F:ATP binding"/>
    <property type="evidence" value="ECO:0007669"/>
    <property type="project" value="UniProtKB-KW"/>
</dbReference>
<keyword evidence="3 8" id="KW-0812">Transmembrane</keyword>
<evidence type="ECO:0000259" key="9">
    <source>
        <dbReference type="PROSITE" id="PS50893"/>
    </source>
</evidence>
<dbReference type="FunFam" id="3.40.50.300:FF:000287">
    <property type="entry name" value="Multidrug ABC transporter ATP-binding protein"/>
    <property type="match status" value="1"/>
</dbReference>
<evidence type="ECO:0000256" key="1">
    <source>
        <dbReference type="ARBA" id="ARBA00004651"/>
    </source>
</evidence>
<dbReference type="PROSITE" id="PS50929">
    <property type="entry name" value="ABC_TM1F"/>
    <property type="match status" value="1"/>
</dbReference>
<accession>A0A3T0D973</accession>
<evidence type="ECO:0000256" key="3">
    <source>
        <dbReference type="ARBA" id="ARBA00022692"/>
    </source>
</evidence>